<dbReference type="Gene3D" id="3.90.980.10">
    <property type="entry name" value="DNA primase, catalytic core, N-terminal domain"/>
    <property type="match status" value="1"/>
</dbReference>
<dbReference type="HAMAP" id="MF_00974">
    <property type="entry name" value="DNA_primase_DnaG"/>
    <property type="match status" value="1"/>
</dbReference>
<reference evidence="17" key="1">
    <citation type="submission" date="2020-07" db="EMBL/GenBank/DDBJ databases">
        <title>Huge and variable diversity of episymbiotic CPR bacteria and DPANN archaea in groundwater ecosystems.</title>
        <authorList>
            <person name="He C.Y."/>
            <person name="Keren R."/>
            <person name="Whittaker M."/>
            <person name="Farag I.F."/>
            <person name="Doudna J."/>
            <person name="Cate J.H.D."/>
            <person name="Banfield J.F."/>
        </authorList>
    </citation>
    <scope>NUCLEOTIDE SEQUENCE</scope>
    <source>
        <strain evidence="17">NC_groundwater_717_Ag_S-0.2um_59_8</strain>
    </source>
</reference>
<dbReference type="Gene3D" id="1.10.860.10">
    <property type="entry name" value="DNAb Helicase, Chain A"/>
    <property type="match status" value="1"/>
</dbReference>
<protein>
    <recommendedName>
        <fullName evidence="12 13">DNA primase</fullName>
        <ecNumber evidence="12">2.7.7.101</ecNumber>
    </recommendedName>
</protein>
<evidence type="ECO:0000256" key="10">
    <source>
        <dbReference type="ARBA" id="ARBA00023125"/>
    </source>
</evidence>
<evidence type="ECO:0000256" key="3">
    <source>
        <dbReference type="ARBA" id="ARBA00022679"/>
    </source>
</evidence>
<dbReference type="InterPro" id="IPR006171">
    <property type="entry name" value="TOPRIM_dom"/>
</dbReference>
<proteinExistence type="inferred from homology"/>
<comment type="catalytic activity">
    <reaction evidence="12">
        <text>ssDNA + n NTP = ssDNA/pppN(pN)n-1 hybrid + (n-1) diphosphate.</text>
        <dbReference type="EC" id="2.7.7.101"/>
    </reaction>
</comment>
<dbReference type="FunFam" id="3.40.1360.10:FF:000002">
    <property type="entry name" value="DNA primase"/>
    <property type="match status" value="1"/>
</dbReference>
<evidence type="ECO:0000256" key="2">
    <source>
        <dbReference type="ARBA" id="ARBA00022515"/>
    </source>
</evidence>
<keyword evidence="4 12" id="KW-0548">Nucleotidyltransferase</keyword>
<dbReference type="InterPro" id="IPR013264">
    <property type="entry name" value="DNAG_N"/>
</dbReference>
<comment type="cofactor">
    <cofactor evidence="12 13 14">
        <name>Zn(2+)</name>
        <dbReference type="ChEBI" id="CHEBI:29105"/>
    </cofactor>
    <text evidence="12 13 14">Binds 1 zinc ion per monomer.</text>
</comment>
<evidence type="ECO:0000259" key="16">
    <source>
        <dbReference type="PROSITE" id="PS50880"/>
    </source>
</evidence>
<dbReference type="Pfam" id="PF01807">
    <property type="entry name" value="Zn_ribbon_DnaG"/>
    <property type="match status" value="1"/>
</dbReference>
<dbReference type="Proteomes" id="UP000741360">
    <property type="component" value="Unassembled WGS sequence"/>
</dbReference>
<feature type="region of interest" description="Disordered" evidence="15">
    <location>
        <begin position="428"/>
        <end position="463"/>
    </location>
</feature>
<dbReference type="Pfam" id="PF08275">
    <property type="entry name" value="DNAG_N"/>
    <property type="match status" value="1"/>
</dbReference>
<dbReference type="InterPro" id="IPR002694">
    <property type="entry name" value="Znf_CHC2"/>
</dbReference>
<evidence type="ECO:0000256" key="1">
    <source>
        <dbReference type="ARBA" id="ARBA00022478"/>
    </source>
</evidence>
<dbReference type="Pfam" id="PF10410">
    <property type="entry name" value="DnaB_bind"/>
    <property type="match status" value="1"/>
</dbReference>
<evidence type="ECO:0000256" key="13">
    <source>
        <dbReference type="PIRNR" id="PIRNR002811"/>
    </source>
</evidence>
<organism evidence="17 18">
    <name type="scientific">Tectimicrobiota bacterium</name>
    <dbReference type="NCBI Taxonomy" id="2528274"/>
    <lineage>
        <taxon>Bacteria</taxon>
        <taxon>Pseudomonadati</taxon>
        <taxon>Nitrospinota/Tectimicrobiota group</taxon>
        <taxon>Candidatus Tectimicrobiota</taxon>
    </lineage>
</organism>
<dbReference type="AlphaFoldDB" id="A0A932GP74"/>
<evidence type="ECO:0000256" key="12">
    <source>
        <dbReference type="HAMAP-Rule" id="MF_00974"/>
    </source>
</evidence>
<dbReference type="GO" id="GO:0003899">
    <property type="term" value="F:DNA-directed RNA polymerase activity"/>
    <property type="evidence" value="ECO:0007669"/>
    <property type="project" value="UniProtKB-UniRule"/>
</dbReference>
<comment type="function">
    <text evidence="12 13">RNA polymerase that catalyzes the synthesis of short RNA molecules used as primers for DNA polymerase during DNA replication.</text>
</comment>
<dbReference type="Gene3D" id="3.40.1360.10">
    <property type="match status" value="1"/>
</dbReference>
<evidence type="ECO:0000256" key="8">
    <source>
        <dbReference type="ARBA" id="ARBA00022833"/>
    </source>
</evidence>
<dbReference type="PROSITE" id="PS50880">
    <property type="entry name" value="TOPRIM"/>
    <property type="match status" value="1"/>
</dbReference>
<evidence type="ECO:0000256" key="4">
    <source>
        <dbReference type="ARBA" id="ARBA00022695"/>
    </source>
</evidence>
<keyword evidence="3 12" id="KW-0808">Transferase</keyword>
<evidence type="ECO:0000256" key="11">
    <source>
        <dbReference type="ARBA" id="ARBA00023163"/>
    </source>
</evidence>
<dbReference type="Gene3D" id="3.90.580.10">
    <property type="entry name" value="Zinc finger, CHC2-type domain"/>
    <property type="match status" value="1"/>
</dbReference>
<keyword evidence="10 12" id="KW-0238">DNA-binding</keyword>
<evidence type="ECO:0000256" key="7">
    <source>
        <dbReference type="ARBA" id="ARBA00022771"/>
    </source>
</evidence>
<dbReference type="FunFam" id="3.90.980.10:FF:000001">
    <property type="entry name" value="DNA primase"/>
    <property type="match status" value="1"/>
</dbReference>
<dbReference type="GO" id="GO:0005737">
    <property type="term" value="C:cytoplasm"/>
    <property type="evidence" value="ECO:0007669"/>
    <property type="project" value="TreeGrafter"/>
</dbReference>
<dbReference type="InterPro" id="IPR030846">
    <property type="entry name" value="DnaG_bac"/>
</dbReference>
<dbReference type="InterPro" id="IPR019475">
    <property type="entry name" value="DNA_primase_DnaB-bd"/>
</dbReference>
<gene>
    <name evidence="12" type="primary">dnaG</name>
    <name evidence="17" type="ORF">HYY65_05805</name>
</gene>
<keyword evidence="7 12" id="KW-0863">Zinc-finger</keyword>
<dbReference type="SUPFAM" id="SSF57783">
    <property type="entry name" value="Zinc beta-ribbon"/>
    <property type="match status" value="1"/>
</dbReference>
<evidence type="ECO:0000256" key="15">
    <source>
        <dbReference type="SAM" id="MobiDB-lite"/>
    </source>
</evidence>
<dbReference type="InterPro" id="IPR050219">
    <property type="entry name" value="DnaG_primase"/>
</dbReference>
<evidence type="ECO:0000256" key="6">
    <source>
        <dbReference type="ARBA" id="ARBA00022723"/>
    </source>
</evidence>
<dbReference type="CDD" id="cd03364">
    <property type="entry name" value="TOPRIM_DnaG_primases"/>
    <property type="match status" value="1"/>
</dbReference>
<dbReference type="Pfam" id="PF13155">
    <property type="entry name" value="Toprim_2"/>
    <property type="match status" value="1"/>
</dbReference>
<dbReference type="GO" id="GO:0008270">
    <property type="term" value="F:zinc ion binding"/>
    <property type="evidence" value="ECO:0007669"/>
    <property type="project" value="UniProtKB-UniRule"/>
</dbReference>
<keyword evidence="6 12" id="KW-0479">Metal-binding</keyword>
<sequence>MTGHIPAQLIDEIRERVDIADLISEYVPLSRSGKNLKGLCPFHSEKTPSFMVNPELQIFHCFGCGLGGNAFHFLMKHENCSFPEAVRILSQRVGVAIPQKTAAADPGQRLRDRLLTLNEEVCQFFQKGLLSPQGESARHYLDERQIGSEAVSRFCLGYALPGWDTLLRAFAQKGYDPRFLEQAGLVKLREQGTGYYDRFRDRVMFPLHNLEGRVIGFGGRILDGEKEAKYLNSPETPVYSKGENLYGLYQAKPWFRRESRAVLVEGYFDLITMVQGGIEGVVAGLGTALTRSQCRLLARFVRTVVILFDGDLAGEAAAQRGYELLLEAGLGVKVAELPAGKDPDSFVREEGTEALQSLLGRAKPFLEYLIDRESQGSLRLSAAERWHCLERLLPYLTRVANGAERDEYVRSVAGALRFRPEVVMAHLEKSEKKEGAGRGSRRETERGKDPAQGRGDKRDRSHLPQKEELAERWLVQVMLSDREIIEKLQGRLGVDDFGDRDLGAIAEALFQAGASGARKEIAGLLESLHTEEQRYLASQLSLERFECDDAEALVTDCIRTLRERRLEEELYRIQRRIQEAQQEDRQEDLKALSERKSQVLKEQKNLVP</sequence>
<keyword evidence="8 12" id="KW-0862">Zinc</keyword>
<name>A0A932GP74_UNCTE</name>
<dbReference type="InterPro" id="IPR036977">
    <property type="entry name" value="DNA_primase_Znf_CHC2"/>
</dbReference>
<dbReference type="EMBL" id="JACPSX010000104">
    <property type="protein sequence ID" value="MBI3014568.1"/>
    <property type="molecule type" value="Genomic_DNA"/>
</dbReference>
<evidence type="ECO:0000313" key="17">
    <source>
        <dbReference type="EMBL" id="MBI3014568.1"/>
    </source>
</evidence>
<dbReference type="GO" id="GO:0003677">
    <property type="term" value="F:DNA binding"/>
    <property type="evidence" value="ECO:0007669"/>
    <property type="project" value="UniProtKB-KW"/>
</dbReference>
<evidence type="ECO:0000313" key="18">
    <source>
        <dbReference type="Proteomes" id="UP000741360"/>
    </source>
</evidence>
<dbReference type="GO" id="GO:0000428">
    <property type="term" value="C:DNA-directed RNA polymerase complex"/>
    <property type="evidence" value="ECO:0007669"/>
    <property type="project" value="UniProtKB-KW"/>
</dbReference>
<feature type="zinc finger region" description="CHC2-type" evidence="12 14">
    <location>
        <begin position="40"/>
        <end position="64"/>
    </location>
</feature>
<dbReference type="SMART" id="SM00493">
    <property type="entry name" value="TOPRIM"/>
    <property type="match status" value="1"/>
</dbReference>
<comment type="caution">
    <text evidence="17">The sequence shown here is derived from an EMBL/GenBank/DDBJ whole genome shotgun (WGS) entry which is preliminary data.</text>
</comment>
<evidence type="ECO:0000256" key="9">
    <source>
        <dbReference type="ARBA" id="ARBA00022842"/>
    </source>
</evidence>
<comment type="similarity">
    <text evidence="12 13">Belongs to the DnaG primase family.</text>
</comment>
<keyword evidence="9" id="KW-0460">Magnesium</keyword>
<dbReference type="PANTHER" id="PTHR30313">
    <property type="entry name" value="DNA PRIMASE"/>
    <property type="match status" value="1"/>
</dbReference>
<dbReference type="GO" id="GO:0006269">
    <property type="term" value="P:DNA replication, synthesis of primer"/>
    <property type="evidence" value="ECO:0007669"/>
    <property type="project" value="UniProtKB-UniRule"/>
</dbReference>
<keyword evidence="5 12" id="KW-0235">DNA replication</keyword>
<evidence type="ECO:0000256" key="14">
    <source>
        <dbReference type="PIRSR" id="PIRSR002811-1"/>
    </source>
</evidence>
<feature type="domain" description="Toprim" evidence="16">
    <location>
        <begin position="259"/>
        <end position="340"/>
    </location>
</feature>
<dbReference type="GO" id="GO:1990077">
    <property type="term" value="C:primosome complex"/>
    <property type="evidence" value="ECO:0007669"/>
    <property type="project" value="UniProtKB-KW"/>
</dbReference>
<dbReference type="InterPro" id="IPR016136">
    <property type="entry name" value="DNA_helicase_N/primase_C"/>
</dbReference>
<dbReference type="SMART" id="SM00400">
    <property type="entry name" value="ZnF_CHCC"/>
    <property type="match status" value="1"/>
</dbReference>
<keyword evidence="11 12" id="KW-0804">Transcription</keyword>
<dbReference type="NCBIfam" id="TIGR01391">
    <property type="entry name" value="dnaG"/>
    <property type="match status" value="1"/>
</dbReference>
<dbReference type="SUPFAM" id="SSF56731">
    <property type="entry name" value="DNA primase core"/>
    <property type="match status" value="1"/>
</dbReference>
<dbReference type="PIRSF" id="PIRSF002811">
    <property type="entry name" value="DnaG"/>
    <property type="match status" value="1"/>
</dbReference>
<evidence type="ECO:0000256" key="5">
    <source>
        <dbReference type="ARBA" id="ARBA00022705"/>
    </source>
</evidence>
<comment type="domain">
    <text evidence="12">Contains an N-terminal zinc-binding domain, a central core domain that contains the primase activity, and a C-terminal DnaB-binding domain.</text>
</comment>
<keyword evidence="2 12" id="KW-0639">Primosome</keyword>
<dbReference type="FunFam" id="3.90.580.10:FF:000001">
    <property type="entry name" value="DNA primase"/>
    <property type="match status" value="1"/>
</dbReference>
<dbReference type="InterPro" id="IPR006295">
    <property type="entry name" value="DNA_primase_DnaG"/>
</dbReference>
<dbReference type="InterPro" id="IPR037068">
    <property type="entry name" value="DNA_primase_core_N_sf"/>
</dbReference>
<dbReference type="EC" id="2.7.7.101" evidence="12"/>
<dbReference type="InterPro" id="IPR034151">
    <property type="entry name" value="TOPRIM_DnaG_bac"/>
</dbReference>
<comment type="subunit">
    <text evidence="12">Monomer. Interacts with DnaB.</text>
</comment>
<dbReference type="PANTHER" id="PTHR30313:SF2">
    <property type="entry name" value="DNA PRIMASE"/>
    <property type="match status" value="1"/>
</dbReference>
<keyword evidence="1 12" id="KW-0240">DNA-directed RNA polymerase</keyword>
<accession>A0A932GP74</accession>